<dbReference type="Gene3D" id="1.20.1260.20">
    <property type="entry name" value="PPE superfamily"/>
    <property type="match status" value="1"/>
</dbReference>
<organism evidence="2 3">
    <name type="scientific">Saccharothrix ecbatanensis</name>
    <dbReference type="NCBI Taxonomy" id="1105145"/>
    <lineage>
        <taxon>Bacteria</taxon>
        <taxon>Bacillati</taxon>
        <taxon>Actinomycetota</taxon>
        <taxon>Actinomycetes</taxon>
        <taxon>Pseudonocardiales</taxon>
        <taxon>Pseudonocardiaceae</taxon>
        <taxon>Saccharothrix</taxon>
    </lineage>
</organism>
<dbReference type="AlphaFoldDB" id="A0A7W9HFJ3"/>
<evidence type="ECO:0000256" key="1">
    <source>
        <dbReference type="SAM" id="MobiDB-lite"/>
    </source>
</evidence>
<feature type="region of interest" description="Disordered" evidence="1">
    <location>
        <begin position="232"/>
        <end position="276"/>
    </location>
</feature>
<name>A0A7W9HFJ3_9PSEU</name>
<accession>A0A7W9HFJ3</accession>
<comment type="caution">
    <text evidence="2">The sequence shown here is derived from an EMBL/GenBank/DDBJ whole genome shotgun (WGS) entry which is preliminary data.</text>
</comment>
<dbReference type="EMBL" id="JACHMO010000001">
    <property type="protein sequence ID" value="MBB5801021.1"/>
    <property type="molecule type" value="Genomic_DNA"/>
</dbReference>
<dbReference type="InterPro" id="IPR036689">
    <property type="entry name" value="ESAT-6-like_sf"/>
</dbReference>
<feature type="compositionally biased region" description="Basic and acidic residues" evidence="1">
    <location>
        <begin position="495"/>
        <end position="507"/>
    </location>
</feature>
<dbReference type="Proteomes" id="UP000552097">
    <property type="component" value="Unassembled WGS sequence"/>
</dbReference>
<reference evidence="2 3" key="1">
    <citation type="submission" date="2020-08" db="EMBL/GenBank/DDBJ databases">
        <title>Sequencing the genomes of 1000 actinobacteria strains.</title>
        <authorList>
            <person name="Klenk H.-P."/>
        </authorList>
    </citation>
    <scope>NUCLEOTIDE SEQUENCE [LARGE SCALE GENOMIC DNA]</scope>
    <source>
        <strain evidence="2 3">DSM 45486</strain>
    </source>
</reference>
<dbReference type="SUPFAM" id="SSF140453">
    <property type="entry name" value="EsxAB dimer-like"/>
    <property type="match status" value="1"/>
</dbReference>
<feature type="region of interest" description="Disordered" evidence="1">
    <location>
        <begin position="486"/>
        <end position="507"/>
    </location>
</feature>
<evidence type="ECO:0000313" key="2">
    <source>
        <dbReference type="EMBL" id="MBB5801021.1"/>
    </source>
</evidence>
<evidence type="ECO:0000313" key="3">
    <source>
        <dbReference type="Proteomes" id="UP000552097"/>
    </source>
</evidence>
<sequence>MISDAGSGPVAAIAATIMGGTWVVGGRSDDVQALSATMNPLRALDAAGLGQITGLVMPLQGVLDRMAGNAAVVRAFVDSWHTVSAGIEEVGQRLRTSVARDTGQWRGAAADGYRGRATTFTGSLGEFAVAAAATASVADTVGQVVAAGRTTAHDLAADLVRRLIALVPQLMAAEGGLTANVLAQAADLVDSYAKPVAAVERQVATTLANATRSVTTLADAVGAITARWDGFASSDGVTGPGGTTRPSAASLPTRSVDQAVTERPKPDLTKPGPVVPWSQMPGQYWRLRPPGHWQPVRAQDGTSWFDKLDLQRQGQYVAGLMNSVSGGAAGPNSRLSPRVAELALRQSPTGTDEGYVGLSRRHDPAVWFERHHPSVWTDKDEQGISQTDAINVYPNRIYLWQRDVAVIPDTDAADAPVKLRQMLQAAERRFQDTPGELWVQVPAGTTPEKVQELANRFMPQMDGLTPAERQKLTDIDVVFMNPNGEVQGAIMHNGNRNDGEPRLPRKP</sequence>
<gene>
    <name evidence="2" type="ORF">F4560_000789</name>
</gene>
<protein>
    <recommendedName>
        <fullName evidence="4">WXG100 family type VII secretion target</fullName>
    </recommendedName>
</protein>
<feature type="compositionally biased region" description="Polar residues" evidence="1">
    <location>
        <begin position="244"/>
        <end position="258"/>
    </location>
</feature>
<dbReference type="InterPro" id="IPR038332">
    <property type="entry name" value="PPE_sf"/>
</dbReference>
<evidence type="ECO:0008006" key="4">
    <source>
        <dbReference type="Google" id="ProtNLM"/>
    </source>
</evidence>
<keyword evidence="3" id="KW-1185">Reference proteome</keyword>
<proteinExistence type="predicted"/>
<dbReference type="RefSeq" id="WP_184916327.1">
    <property type="nucleotide sequence ID" value="NZ_JACHMO010000001.1"/>
</dbReference>